<protein>
    <submittedName>
        <fullName evidence="2">Uncharacterized protein</fullName>
    </submittedName>
</protein>
<dbReference type="PANTHER" id="PTHR31649:SF10">
    <property type="entry name" value="IP19903P-RELATED"/>
    <property type="match status" value="1"/>
</dbReference>
<gene>
    <name evidence="2" type="ORF">Zmor_016180</name>
</gene>
<sequence>MKHYFIVFFVVALLTHKSLSTDETYYWKDYDGTIPDDALEGGYDIHSNSIFIGKVQVGEDHIVVPIYPNISDVLTFSDGKVEKINSGIKILCGSEQPVDWIRASAENFHVVLIGKNPVQGGELKNKGHLHVGRIFYENEIKIGPILSYDLDKACLHFVHKHLVLSTDKYEVLVYDSPRERPRRPWNRRGPGRRFH</sequence>
<evidence type="ECO:0000313" key="3">
    <source>
        <dbReference type="Proteomes" id="UP001168821"/>
    </source>
</evidence>
<feature type="chain" id="PRO_5041397993" evidence="1">
    <location>
        <begin position="21"/>
        <end position="195"/>
    </location>
</feature>
<accession>A0AA38MHX5</accession>
<dbReference type="AlphaFoldDB" id="A0AA38MHX5"/>
<name>A0AA38MHX5_9CUCU</name>
<dbReference type="EMBL" id="JALNTZ010000004">
    <property type="protein sequence ID" value="KAJ3657156.1"/>
    <property type="molecule type" value="Genomic_DNA"/>
</dbReference>
<comment type="caution">
    <text evidence="2">The sequence shown here is derived from an EMBL/GenBank/DDBJ whole genome shotgun (WGS) entry which is preliminary data.</text>
</comment>
<keyword evidence="1" id="KW-0732">Signal</keyword>
<reference evidence="2" key="1">
    <citation type="journal article" date="2023" name="G3 (Bethesda)">
        <title>Whole genome assemblies of Zophobas morio and Tenebrio molitor.</title>
        <authorList>
            <person name="Kaur S."/>
            <person name="Stinson S.A."/>
            <person name="diCenzo G.C."/>
        </authorList>
    </citation>
    <scope>NUCLEOTIDE SEQUENCE</scope>
    <source>
        <strain evidence="2">QUZm001</strain>
    </source>
</reference>
<dbReference type="PANTHER" id="PTHR31649">
    <property type="entry name" value="AGAP009604-PA"/>
    <property type="match status" value="1"/>
</dbReference>
<organism evidence="2 3">
    <name type="scientific">Zophobas morio</name>
    <dbReference type="NCBI Taxonomy" id="2755281"/>
    <lineage>
        <taxon>Eukaryota</taxon>
        <taxon>Metazoa</taxon>
        <taxon>Ecdysozoa</taxon>
        <taxon>Arthropoda</taxon>
        <taxon>Hexapoda</taxon>
        <taxon>Insecta</taxon>
        <taxon>Pterygota</taxon>
        <taxon>Neoptera</taxon>
        <taxon>Endopterygota</taxon>
        <taxon>Coleoptera</taxon>
        <taxon>Polyphaga</taxon>
        <taxon>Cucujiformia</taxon>
        <taxon>Tenebrionidae</taxon>
        <taxon>Zophobas</taxon>
    </lineage>
</organism>
<keyword evidence="3" id="KW-1185">Reference proteome</keyword>
<feature type="signal peptide" evidence="1">
    <location>
        <begin position="1"/>
        <end position="20"/>
    </location>
</feature>
<dbReference type="Proteomes" id="UP001168821">
    <property type="component" value="Unassembled WGS sequence"/>
</dbReference>
<proteinExistence type="predicted"/>
<evidence type="ECO:0000256" key="1">
    <source>
        <dbReference type="SAM" id="SignalP"/>
    </source>
</evidence>
<evidence type="ECO:0000313" key="2">
    <source>
        <dbReference type="EMBL" id="KAJ3657156.1"/>
    </source>
</evidence>